<evidence type="ECO:0000313" key="2">
    <source>
        <dbReference type="EMBL" id="HAN29124.1"/>
    </source>
</evidence>
<evidence type="ECO:0000256" key="1">
    <source>
        <dbReference type="SAM" id="MobiDB-lite"/>
    </source>
</evidence>
<dbReference type="AlphaFoldDB" id="A0A3C1KS04"/>
<feature type="compositionally biased region" description="Basic residues" evidence="1">
    <location>
        <begin position="108"/>
        <end position="122"/>
    </location>
</feature>
<feature type="compositionally biased region" description="Basic residues" evidence="1">
    <location>
        <begin position="84"/>
        <end position="96"/>
    </location>
</feature>
<sequence>MFRPATVDVEVLEPIDTRHWQASDLNTHIRDVRNRMLAVLGQPLEPVAETTSPRRGRPPGKTKTSTKAKTKAKTRARAQPQRPAAKKAATRKKTAAKKPASTPAARGRTVKARPKAKPKNRASRVPNQ</sequence>
<feature type="compositionally biased region" description="Basic residues" evidence="1">
    <location>
        <begin position="54"/>
        <end position="76"/>
    </location>
</feature>
<feature type="region of interest" description="Disordered" evidence="1">
    <location>
        <begin position="40"/>
        <end position="128"/>
    </location>
</feature>
<name>A0A3C1KS04_9GAMM</name>
<dbReference type="EMBL" id="DMND01000211">
    <property type="protein sequence ID" value="HAN29124.1"/>
    <property type="molecule type" value="Genomic_DNA"/>
</dbReference>
<reference evidence="2 3" key="1">
    <citation type="journal article" date="2018" name="Nat. Biotechnol.">
        <title>A standardized bacterial taxonomy based on genome phylogeny substantially revises the tree of life.</title>
        <authorList>
            <person name="Parks D.H."/>
            <person name="Chuvochina M."/>
            <person name="Waite D.W."/>
            <person name="Rinke C."/>
            <person name="Skarshewski A."/>
            <person name="Chaumeil P.A."/>
            <person name="Hugenholtz P."/>
        </authorList>
    </citation>
    <scope>NUCLEOTIDE SEQUENCE [LARGE SCALE GENOMIC DNA]</scope>
    <source>
        <strain evidence="2">UBA9158</strain>
    </source>
</reference>
<accession>A0A3C1KS04</accession>
<protein>
    <submittedName>
        <fullName evidence="2">Uncharacterized protein</fullName>
    </submittedName>
</protein>
<proteinExistence type="predicted"/>
<dbReference type="Proteomes" id="UP000259273">
    <property type="component" value="Unassembled WGS sequence"/>
</dbReference>
<organism evidence="2 3">
    <name type="scientific">Haliea salexigens</name>
    <dbReference type="NCBI Taxonomy" id="287487"/>
    <lineage>
        <taxon>Bacteria</taxon>
        <taxon>Pseudomonadati</taxon>
        <taxon>Pseudomonadota</taxon>
        <taxon>Gammaproteobacteria</taxon>
        <taxon>Cellvibrionales</taxon>
        <taxon>Halieaceae</taxon>
        <taxon>Haliea</taxon>
    </lineage>
</organism>
<evidence type="ECO:0000313" key="3">
    <source>
        <dbReference type="Proteomes" id="UP000259273"/>
    </source>
</evidence>
<comment type="caution">
    <text evidence="2">The sequence shown here is derived from an EMBL/GenBank/DDBJ whole genome shotgun (WGS) entry which is preliminary data.</text>
</comment>
<gene>
    <name evidence="2" type="ORF">DCP75_15680</name>
</gene>